<reference evidence="2 3" key="1">
    <citation type="submission" date="2017-04" db="EMBL/GenBank/DDBJ databases">
        <authorList>
            <person name="Afonso C.L."/>
            <person name="Miller P.J."/>
            <person name="Scott M.A."/>
            <person name="Spackman E."/>
            <person name="Goraichik I."/>
            <person name="Dimitrov K.M."/>
            <person name="Suarez D.L."/>
            <person name="Swayne D.E."/>
        </authorList>
    </citation>
    <scope>NUCLEOTIDE SEQUENCE [LARGE SCALE GENOMIC DNA]</scope>
    <source>
        <strain evidence="2 3">DSM 23236</strain>
    </source>
</reference>
<dbReference type="AlphaFoldDB" id="A0A1W1X8S3"/>
<feature type="domain" description="Knr4/Smi1-like" evidence="1">
    <location>
        <begin position="30"/>
        <end position="136"/>
    </location>
</feature>
<gene>
    <name evidence="2" type="ORF">SAMN02745857_00875</name>
</gene>
<organism evidence="2 3">
    <name type="scientific">Andreprevotia lacus DSM 23236</name>
    <dbReference type="NCBI Taxonomy" id="1121001"/>
    <lineage>
        <taxon>Bacteria</taxon>
        <taxon>Pseudomonadati</taxon>
        <taxon>Pseudomonadota</taxon>
        <taxon>Betaproteobacteria</taxon>
        <taxon>Neisseriales</taxon>
        <taxon>Chitinibacteraceae</taxon>
        <taxon>Andreprevotia</taxon>
    </lineage>
</organism>
<proteinExistence type="predicted"/>
<sequence>MAQIDELALQKLLEPSANKGRPRLIRRAEVSDLALLQAAKRLEVALPHSYCAFVTRMGTVVLDDELTLLPPEELYDLDIPDTPFNGWIVIAIDGTGNLLAFDPDDPMVEGERHVKYVSHDPFGHGVLAPTFAALIEQLAASSASYLGALERLARIEEVDAPPQLRKPWWKLW</sequence>
<dbReference type="Proteomes" id="UP000192761">
    <property type="component" value="Unassembled WGS sequence"/>
</dbReference>
<evidence type="ECO:0000313" key="3">
    <source>
        <dbReference type="Proteomes" id="UP000192761"/>
    </source>
</evidence>
<dbReference type="Gene3D" id="3.40.1580.10">
    <property type="entry name" value="SMI1/KNR4-like"/>
    <property type="match status" value="1"/>
</dbReference>
<protein>
    <submittedName>
        <fullName evidence="2">SMI1 / KNR4 family (SUKH-1)</fullName>
    </submittedName>
</protein>
<dbReference type="EMBL" id="FWXD01000004">
    <property type="protein sequence ID" value="SMC20224.1"/>
    <property type="molecule type" value="Genomic_DNA"/>
</dbReference>
<dbReference type="InterPro" id="IPR018958">
    <property type="entry name" value="Knr4/Smi1-like_dom"/>
</dbReference>
<accession>A0A1W1X8S3</accession>
<evidence type="ECO:0000313" key="2">
    <source>
        <dbReference type="EMBL" id="SMC20224.1"/>
    </source>
</evidence>
<name>A0A1W1X8S3_9NEIS</name>
<keyword evidence="3" id="KW-1185">Reference proteome</keyword>
<dbReference type="STRING" id="1121001.SAMN02745857_00875"/>
<evidence type="ECO:0000259" key="1">
    <source>
        <dbReference type="Pfam" id="PF09346"/>
    </source>
</evidence>
<dbReference type="SUPFAM" id="SSF160631">
    <property type="entry name" value="SMI1/KNR4-like"/>
    <property type="match status" value="1"/>
</dbReference>
<dbReference type="RefSeq" id="WP_084089325.1">
    <property type="nucleotide sequence ID" value="NZ_FWXD01000004.1"/>
</dbReference>
<dbReference type="InterPro" id="IPR037883">
    <property type="entry name" value="Knr4/Smi1-like_sf"/>
</dbReference>
<dbReference type="Pfam" id="PF09346">
    <property type="entry name" value="SMI1_KNR4"/>
    <property type="match status" value="1"/>
</dbReference>